<dbReference type="PROSITE" id="PS50893">
    <property type="entry name" value="ABC_TRANSPORTER_2"/>
    <property type="match status" value="1"/>
</dbReference>
<dbReference type="RefSeq" id="WP_377123497.1">
    <property type="nucleotide sequence ID" value="NZ_JBHRSD010000014.1"/>
</dbReference>
<dbReference type="Gene3D" id="3.40.50.300">
    <property type="entry name" value="P-loop containing nucleotide triphosphate hydrolases"/>
    <property type="match status" value="1"/>
</dbReference>
<dbReference type="PANTHER" id="PTHR42794:SF1">
    <property type="entry name" value="HEMIN IMPORT ATP-BINDING PROTEIN HMUV"/>
    <property type="match status" value="1"/>
</dbReference>
<accession>A0ABV7CJE4</accession>
<dbReference type="NCBIfam" id="NF010068">
    <property type="entry name" value="PRK13548.1"/>
    <property type="match status" value="1"/>
</dbReference>
<keyword evidence="4" id="KW-1278">Translocase</keyword>
<dbReference type="InterPro" id="IPR003439">
    <property type="entry name" value="ABC_transporter-like_ATP-bd"/>
</dbReference>
<keyword evidence="3 7" id="KW-0067">ATP-binding</keyword>
<evidence type="ECO:0000313" key="8">
    <source>
        <dbReference type="Proteomes" id="UP001595453"/>
    </source>
</evidence>
<evidence type="ECO:0000256" key="3">
    <source>
        <dbReference type="ARBA" id="ARBA00022840"/>
    </source>
</evidence>
<keyword evidence="1" id="KW-0813">Transport</keyword>
<dbReference type="SUPFAM" id="SSF52540">
    <property type="entry name" value="P-loop containing nucleoside triphosphate hydrolases"/>
    <property type="match status" value="1"/>
</dbReference>
<feature type="domain" description="ABC transporter" evidence="6">
    <location>
        <begin position="2"/>
        <end position="240"/>
    </location>
</feature>
<evidence type="ECO:0000256" key="2">
    <source>
        <dbReference type="ARBA" id="ARBA00022741"/>
    </source>
</evidence>
<gene>
    <name evidence="7" type="ORF">ACFOEE_09315</name>
</gene>
<dbReference type="CDD" id="cd03214">
    <property type="entry name" value="ABC_Iron-Siderophores_B12_Hemin"/>
    <property type="match status" value="1"/>
</dbReference>
<dbReference type="InterPro" id="IPR017871">
    <property type="entry name" value="ABC_transporter-like_CS"/>
</dbReference>
<protein>
    <submittedName>
        <fullName evidence="7">Heme ABC transporter ATP-binding protein</fullName>
    </submittedName>
</protein>
<dbReference type="PANTHER" id="PTHR42794">
    <property type="entry name" value="HEMIN IMPORT ATP-BINDING PROTEIN HMUV"/>
    <property type="match status" value="1"/>
</dbReference>
<dbReference type="PROSITE" id="PS00211">
    <property type="entry name" value="ABC_TRANSPORTER_1"/>
    <property type="match status" value="1"/>
</dbReference>
<proteinExistence type="predicted"/>
<dbReference type="InterPro" id="IPR003593">
    <property type="entry name" value="AAA+_ATPase"/>
</dbReference>
<dbReference type="Pfam" id="PF00005">
    <property type="entry name" value="ABC_tran"/>
    <property type="match status" value="1"/>
</dbReference>
<dbReference type="InterPro" id="IPR027417">
    <property type="entry name" value="P-loop_NTPase"/>
</dbReference>
<evidence type="ECO:0000259" key="6">
    <source>
        <dbReference type="PROSITE" id="PS50893"/>
    </source>
</evidence>
<dbReference type="GO" id="GO:0005524">
    <property type="term" value="F:ATP binding"/>
    <property type="evidence" value="ECO:0007669"/>
    <property type="project" value="UniProtKB-KW"/>
</dbReference>
<dbReference type="EMBL" id="JBHRSD010000014">
    <property type="protein sequence ID" value="MFC3032719.1"/>
    <property type="molecule type" value="Genomic_DNA"/>
</dbReference>
<comment type="function">
    <text evidence="5">Part of the ABC transporter complex HmuTUV involved in hemin import. Responsible for energy coupling to the transport system.</text>
</comment>
<comment type="caution">
    <text evidence="7">The sequence shown here is derived from an EMBL/GenBank/DDBJ whole genome shotgun (WGS) entry which is preliminary data.</text>
</comment>
<name>A0ABV7CJE4_9GAMM</name>
<keyword evidence="8" id="KW-1185">Reference proteome</keyword>
<organism evidence="7 8">
    <name type="scientific">Pseudoalteromonas fenneropenaei</name>
    <dbReference type="NCBI Taxonomy" id="1737459"/>
    <lineage>
        <taxon>Bacteria</taxon>
        <taxon>Pseudomonadati</taxon>
        <taxon>Pseudomonadota</taxon>
        <taxon>Gammaproteobacteria</taxon>
        <taxon>Alteromonadales</taxon>
        <taxon>Pseudoalteromonadaceae</taxon>
        <taxon>Pseudoalteromonas</taxon>
    </lineage>
</organism>
<evidence type="ECO:0000256" key="1">
    <source>
        <dbReference type="ARBA" id="ARBA00022448"/>
    </source>
</evidence>
<sequence>MLSCHALHVKHGHRAILADINFELAAGQFIAILGENGAGKSTLLQALTQDIDYQGTVSFAGQDLAACNPAQLATRRAVMLQHSRPNFAFSAKALIAMGRYPITESEREREANVNEVIALLDLTALAERDITALSGGELQRVQFARCFAQLNGQRRDSSGKLMLLDEPTAALDLHHQHKVLGLAKQFARQGNVVVAVLHDLNLASLYADQVLLLADGRLQQHGAPSDVLCQQVLKPIYHTEMHINPHPVYHIPMIFSEPLKGVRHA</sequence>
<evidence type="ECO:0000256" key="4">
    <source>
        <dbReference type="ARBA" id="ARBA00022967"/>
    </source>
</evidence>
<evidence type="ECO:0000256" key="5">
    <source>
        <dbReference type="ARBA" id="ARBA00037066"/>
    </source>
</evidence>
<reference evidence="8" key="1">
    <citation type="journal article" date="2019" name="Int. J. Syst. Evol. Microbiol.">
        <title>The Global Catalogue of Microorganisms (GCM) 10K type strain sequencing project: providing services to taxonomists for standard genome sequencing and annotation.</title>
        <authorList>
            <consortium name="The Broad Institute Genomics Platform"/>
            <consortium name="The Broad Institute Genome Sequencing Center for Infectious Disease"/>
            <person name="Wu L."/>
            <person name="Ma J."/>
        </authorList>
    </citation>
    <scope>NUCLEOTIDE SEQUENCE [LARGE SCALE GENOMIC DNA]</scope>
    <source>
        <strain evidence="8">KCTC 42730</strain>
    </source>
</reference>
<keyword evidence="2" id="KW-0547">Nucleotide-binding</keyword>
<dbReference type="Proteomes" id="UP001595453">
    <property type="component" value="Unassembled WGS sequence"/>
</dbReference>
<dbReference type="SMART" id="SM00382">
    <property type="entry name" value="AAA"/>
    <property type="match status" value="1"/>
</dbReference>
<evidence type="ECO:0000313" key="7">
    <source>
        <dbReference type="EMBL" id="MFC3032719.1"/>
    </source>
</evidence>